<evidence type="ECO:0000256" key="1">
    <source>
        <dbReference type="SAM" id="Phobius"/>
    </source>
</evidence>
<sequence>MSLLFKIVANSVQLFNSFNNSVAILVLFLVLLIAICASFNASGLLLSLITFCSLVVNAGSYTLRDRARQKFNLKSRDKIEEEKDEEGKPKKRKIRL</sequence>
<dbReference type="Proteomes" id="UP000439903">
    <property type="component" value="Unassembled WGS sequence"/>
</dbReference>
<keyword evidence="3" id="KW-1185">Reference proteome</keyword>
<proteinExistence type="predicted"/>
<feature type="transmembrane region" description="Helical" evidence="1">
    <location>
        <begin position="21"/>
        <end position="40"/>
    </location>
</feature>
<keyword evidence="1" id="KW-0812">Transmembrane</keyword>
<accession>A0A8H4A9U7</accession>
<name>A0A8H4A9U7_GIGMA</name>
<feature type="transmembrane region" description="Helical" evidence="1">
    <location>
        <begin position="46"/>
        <end position="63"/>
    </location>
</feature>
<protein>
    <submittedName>
        <fullName evidence="2">Uncharacterized protein</fullName>
    </submittedName>
</protein>
<comment type="caution">
    <text evidence="2">The sequence shown here is derived from an EMBL/GenBank/DDBJ whole genome shotgun (WGS) entry which is preliminary data.</text>
</comment>
<keyword evidence="1" id="KW-0472">Membrane</keyword>
<dbReference type="AlphaFoldDB" id="A0A8H4A9U7"/>
<gene>
    <name evidence="2" type="ORF">F8M41_001666</name>
</gene>
<keyword evidence="1" id="KW-1133">Transmembrane helix</keyword>
<evidence type="ECO:0000313" key="3">
    <source>
        <dbReference type="Proteomes" id="UP000439903"/>
    </source>
</evidence>
<organism evidence="2 3">
    <name type="scientific">Gigaspora margarita</name>
    <dbReference type="NCBI Taxonomy" id="4874"/>
    <lineage>
        <taxon>Eukaryota</taxon>
        <taxon>Fungi</taxon>
        <taxon>Fungi incertae sedis</taxon>
        <taxon>Mucoromycota</taxon>
        <taxon>Glomeromycotina</taxon>
        <taxon>Glomeromycetes</taxon>
        <taxon>Diversisporales</taxon>
        <taxon>Gigasporaceae</taxon>
        <taxon>Gigaspora</taxon>
    </lineage>
</organism>
<evidence type="ECO:0000313" key="2">
    <source>
        <dbReference type="EMBL" id="KAF0454157.1"/>
    </source>
</evidence>
<reference evidence="2 3" key="1">
    <citation type="journal article" date="2019" name="Environ. Microbiol.">
        <title>At the nexus of three kingdoms: the genome of the mycorrhizal fungus Gigaspora margarita provides insights into plant, endobacterial and fungal interactions.</title>
        <authorList>
            <person name="Venice F."/>
            <person name="Ghignone S."/>
            <person name="Salvioli di Fossalunga A."/>
            <person name="Amselem J."/>
            <person name="Novero M."/>
            <person name="Xianan X."/>
            <person name="Sedzielewska Toro K."/>
            <person name="Morin E."/>
            <person name="Lipzen A."/>
            <person name="Grigoriev I.V."/>
            <person name="Henrissat B."/>
            <person name="Martin F.M."/>
            <person name="Bonfante P."/>
        </authorList>
    </citation>
    <scope>NUCLEOTIDE SEQUENCE [LARGE SCALE GENOMIC DNA]</scope>
    <source>
        <strain evidence="2 3">BEG34</strain>
    </source>
</reference>
<dbReference type="EMBL" id="WTPW01001134">
    <property type="protein sequence ID" value="KAF0454157.1"/>
    <property type="molecule type" value="Genomic_DNA"/>
</dbReference>